<keyword evidence="1" id="KW-0472">Membrane</keyword>
<evidence type="ECO:0000256" key="1">
    <source>
        <dbReference type="SAM" id="Phobius"/>
    </source>
</evidence>
<sequence length="70" mass="7654">MMMLETTAVGAALIAMVGLKFWTVWRVAKDAQANREGKWLFLGILTGLSVFALLAKVFISYQLSQFGTAA</sequence>
<protein>
    <recommendedName>
        <fullName evidence="4">DUF2788 domain-containing protein</fullName>
    </recommendedName>
</protein>
<feature type="transmembrane region" description="Helical" evidence="1">
    <location>
        <begin position="6"/>
        <end position="27"/>
    </location>
</feature>
<accession>A0ABV5ZDA3</accession>
<comment type="caution">
    <text evidence="2">The sequence shown here is derived from an EMBL/GenBank/DDBJ whole genome shotgun (WGS) entry which is preliminary data.</text>
</comment>
<evidence type="ECO:0000313" key="2">
    <source>
        <dbReference type="EMBL" id="MFB9887273.1"/>
    </source>
</evidence>
<keyword evidence="1" id="KW-1133">Transmembrane helix</keyword>
<proteinExistence type="predicted"/>
<gene>
    <name evidence="2" type="ORF">ACFFLH_12710</name>
</gene>
<evidence type="ECO:0008006" key="4">
    <source>
        <dbReference type="Google" id="ProtNLM"/>
    </source>
</evidence>
<dbReference type="Proteomes" id="UP001589628">
    <property type="component" value="Unassembled WGS sequence"/>
</dbReference>
<evidence type="ECO:0000313" key="3">
    <source>
        <dbReference type="Proteomes" id="UP001589628"/>
    </source>
</evidence>
<feature type="transmembrane region" description="Helical" evidence="1">
    <location>
        <begin position="39"/>
        <end position="59"/>
    </location>
</feature>
<dbReference type="RefSeq" id="WP_376836703.1">
    <property type="nucleotide sequence ID" value="NZ_JBHLZN010000004.1"/>
</dbReference>
<organism evidence="2 3">
    <name type="scientific">Balneatrix alpica</name>
    <dbReference type="NCBI Taxonomy" id="75684"/>
    <lineage>
        <taxon>Bacteria</taxon>
        <taxon>Pseudomonadati</taxon>
        <taxon>Pseudomonadota</taxon>
        <taxon>Gammaproteobacteria</taxon>
        <taxon>Oceanospirillales</taxon>
        <taxon>Balneatrichaceae</taxon>
        <taxon>Balneatrix</taxon>
    </lineage>
</organism>
<keyword evidence="3" id="KW-1185">Reference proteome</keyword>
<keyword evidence="1" id="KW-0812">Transmembrane</keyword>
<dbReference type="EMBL" id="JBHLZN010000004">
    <property type="protein sequence ID" value="MFB9887273.1"/>
    <property type="molecule type" value="Genomic_DNA"/>
</dbReference>
<reference evidence="2 3" key="1">
    <citation type="submission" date="2024-09" db="EMBL/GenBank/DDBJ databases">
        <authorList>
            <person name="Sun Q."/>
            <person name="Mori K."/>
        </authorList>
    </citation>
    <scope>NUCLEOTIDE SEQUENCE [LARGE SCALE GENOMIC DNA]</scope>
    <source>
        <strain evidence="2 3">ATCC 51285</strain>
    </source>
</reference>
<name>A0ABV5ZDA3_9GAMM</name>